<keyword evidence="3" id="KW-0460">Magnesium</keyword>
<dbReference type="PANTHER" id="PTHR43785">
    <property type="entry name" value="GAMMA-GLUTAMYLPUTRESCINE SYNTHETASE"/>
    <property type="match status" value="1"/>
</dbReference>
<keyword evidence="2" id="KW-0436">Ligase</keyword>
<dbReference type="Pfam" id="PF00120">
    <property type="entry name" value="Gln-synt_C"/>
    <property type="match status" value="1"/>
</dbReference>
<evidence type="ECO:0000256" key="3">
    <source>
        <dbReference type="ARBA" id="ARBA00022842"/>
    </source>
</evidence>
<dbReference type="SUPFAM" id="SSF54368">
    <property type="entry name" value="Glutamine synthetase, N-terminal domain"/>
    <property type="match status" value="1"/>
</dbReference>
<organism evidence="7 8">
    <name type="scientific">Rhizobium mongolense subsp. loessense</name>
    <dbReference type="NCBI Taxonomy" id="158890"/>
    <lineage>
        <taxon>Bacteria</taxon>
        <taxon>Pseudomonadati</taxon>
        <taxon>Pseudomonadota</taxon>
        <taxon>Alphaproteobacteria</taxon>
        <taxon>Hyphomicrobiales</taxon>
        <taxon>Rhizobiaceae</taxon>
        <taxon>Rhizobium/Agrobacterium group</taxon>
        <taxon>Rhizobium</taxon>
    </lineage>
</organism>
<dbReference type="InterPro" id="IPR014746">
    <property type="entry name" value="Gln_synth/guanido_kin_cat_dom"/>
</dbReference>
<evidence type="ECO:0000256" key="1">
    <source>
        <dbReference type="ARBA" id="ARBA00001946"/>
    </source>
</evidence>
<comment type="cofactor">
    <cofactor evidence="1">
        <name>Mg(2+)</name>
        <dbReference type="ChEBI" id="CHEBI:18420"/>
    </cofactor>
</comment>
<dbReference type="GO" id="GO:0004356">
    <property type="term" value="F:glutamine synthetase activity"/>
    <property type="evidence" value="ECO:0007669"/>
    <property type="project" value="InterPro"/>
</dbReference>
<evidence type="ECO:0000256" key="2">
    <source>
        <dbReference type="ARBA" id="ARBA00022598"/>
    </source>
</evidence>
<dbReference type="GO" id="GO:0006542">
    <property type="term" value="P:glutamine biosynthetic process"/>
    <property type="evidence" value="ECO:0007669"/>
    <property type="project" value="InterPro"/>
</dbReference>
<evidence type="ECO:0000256" key="4">
    <source>
        <dbReference type="PROSITE-ProRule" id="PRU01331"/>
    </source>
</evidence>
<dbReference type="PANTHER" id="PTHR43785:SF12">
    <property type="entry name" value="TYPE-1 GLUTAMINE SYNTHETASE 2"/>
    <property type="match status" value="1"/>
</dbReference>
<evidence type="ECO:0000313" key="8">
    <source>
        <dbReference type="Proteomes" id="UP000199542"/>
    </source>
</evidence>
<evidence type="ECO:0000256" key="5">
    <source>
        <dbReference type="RuleBase" id="RU000384"/>
    </source>
</evidence>
<dbReference type="GO" id="GO:0006598">
    <property type="term" value="P:polyamine catabolic process"/>
    <property type="evidence" value="ECO:0007669"/>
    <property type="project" value="TreeGrafter"/>
</dbReference>
<accession>A0A1G4PC08</accession>
<reference evidence="7 8" key="1">
    <citation type="submission" date="2016-10" db="EMBL/GenBank/DDBJ databases">
        <authorList>
            <person name="de Groot N.N."/>
        </authorList>
    </citation>
    <scope>NUCLEOTIDE SEQUENCE [LARGE SCALE GENOMIC DNA]</scope>
    <source>
        <strain evidence="7 8">CGMCC 1.3401</strain>
    </source>
</reference>
<protein>
    <submittedName>
        <fullName evidence="7">Glutamine synthetase</fullName>
    </submittedName>
</protein>
<dbReference type="InterPro" id="IPR036651">
    <property type="entry name" value="Gln_synt_N_sf"/>
</dbReference>
<dbReference type="AlphaFoldDB" id="A0A1G4PC08"/>
<dbReference type="InterPro" id="IPR027303">
    <property type="entry name" value="Gln_synth_gly_rich_site"/>
</dbReference>
<feature type="domain" description="GS catalytic" evidence="6">
    <location>
        <begin position="126"/>
        <end position="461"/>
    </location>
</feature>
<evidence type="ECO:0000259" key="6">
    <source>
        <dbReference type="PROSITE" id="PS51987"/>
    </source>
</evidence>
<name>A0A1G4PC08_9HYPH</name>
<dbReference type="SMART" id="SM01230">
    <property type="entry name" value="Gln-synt_C"/>
    <property type="match status" value="1"/>
</dbReference>
<dbReference type="PROSITE" id="PS51987">
    <property type="entry name" value="GS_CATALYTIC"/>
    <property type="match status" value="1"/>
</dbReference>
<evidence type="ECO:0000313" key="7">
    <source>
        <dbReference type="EMBL" id="SCW29648.1"/>
    </source>
</evidence>
<dbReference type="Gene3D" id="3.30.590.10">
    <property type="entry name" value="Glutamine synthetase/guanido kinase, catalytic domain"/>
    <property type="match status" value="1"/>
</dbReference>
<comment type="similarity">
    <text evidence="4 5">Belongs to the glutamine synthetase family.</text>
</comment>
<dbReference type="Proteomes" id="UP000199542">
    <property type="component" value="Unassembled WGS sequence"/>
</dbReference>
<gene>
    <name evidence="7" type="ORF">SAMN02927900_00307</name>
</gene>
<sequence>MALSEGIFKIMTADIMHGKAATGEPRIEILLVGMNGDLRGKQIPLDAQKKIWEGEVRLPSSTQSLDIWGDDNDHITGLSLTIGDPDGNCIADERSLAPMPWAAPEGSMQVLATMHEFDGSPSFMDPRAILAAVLKRYEERGLTPVVATELEFYVMEQDWRDTGRPSPPKSLTYRGEPNGFQLYDMSAVDALDDYLQTVRAYAQAQNLPAEATTAEFGPGQFEINLAHRPDALAAADDCIYLKRIAEQAARKHGLKSTCMAKPYSEHAGSGLHVHASVIDREGRNILDAERGEPKRLKSVCAGMLNTMREAQLIFAPFANSYRRFQPGSFAPIDLTWGTGHRGTAIRIPDTSGPAARIEHRVAGADANPYLLLAAILGGMLLGLDEDLDPGEETTPSHVPENTTRLTHDFLTAVEAFRASPFIADIFGERYRKLYGDTKYKEAITYLRTVSDFDYRTYLPRV</sequence>
<proteinExistence type="inferred from homology"/>
<dbReference type="InterPro" id="IPR008146">
    <property type="entry name" value="Gln_synth_cat_dom"/>
</dbReference>
<dbReference type="EMBL" id="FMTM01000001">
    <property type="protein sequence ID" value="SCW29648.1"/>
    <property type="molecule type" value="Genomic_DNA"/>
</dbReference>
<dbReference type="SUPFAM" id="SSF55931">
    <property type="entry name" value="Glutamine synthetase/guanido kinase"/>
    <property type="match status" value="1"/>
</dbReference>
<dbReference type="PROSITE" id="PS00181">
    <property type="entry name" value="GLNA_ATP"/>
    <property type="match status" value="1"/>
</dbReference>